<dbReference type="PROSITE" id="PS50056">
    <property type="entry name" value="TYR_PHOSPHATASE_2"/>
    <property type="match status" value="1"/>
</dbReference>
<dbReference type="Pfam" id="PF00102">
    <property type="entry name" value="Y_phosphatase"/>
    <property type="match status" value="1"/>
</dbReference>
<dbReference type="SUPFAM" id="SSF52799">
    <property type="entry name" value="(Phosphotyrosine protein) phosphatases II"/>
    <property type="match status" value="1"/>
</dbReference>
<name>A0A1I8ABW4_9BILA</name>
<proteinExistence type="predicted"/>
<sequence length="91" mass="10054">MLAKESFILHPDQCIAVHCVAGLGRAPVLVAIALMEAGMSCEEAVHLIRQQRRGALNQKQLDFLAAYKPSGQLRKLRYTMDAKNAKNCSIM</sequence>
<protein>
    <submittedName>
        <fullName evidence="3">TYR_PHOSPHATASE_2 domain-containing protein</fullName>
    </submittedName>
</protein>
<dbReference type="InterPro" id="IPR000387">
    <property type="entry name" value="Tyr_Pase_dom"/>
</dbReference>
<dbReference type="WBParaSite" id="L893_g4004.t1">
    <property type="protein sequence ID" value="L893_g4004.t1"/>
    <property type="gene ID" value="L893_g4004"/>
</dbReference>
<reference evidence="3" key="1">
    <citation type="submission" date="2016-11" db="UniProtKB">
        <authorList>
            <consortium name="WormBaseParasite"/>
        </authorList>
    </citation>
    <scope>IDENTIFICATION</scope>
</reference>
<dbReference type="GO" id="GO:0004725">
    <property type="term" value="F:protein tyrosine phosphatase activity"/>
    <property type="evidence" value="ECO:0007669"/>
    <property type="project" value="InterPro"/>
</dbReference>
<dbReference type="Gene3D" id="3.90.190.10">
    <property type="entry name" value="Protein tyrosine phosphatase superfamily"/>
    <property type="match status" value="1"/>
</dbReference>
<dbReference type="InterPro" id="IPR000242">
    <property type="entry name" value="PTP_cat"/>
</dbReference>
<organism evidence="2 3">
    <name type="scientific">Steinernema glaseri</name>
    <dbReference type="NCBI Taxonomy" id="37863"/>
    <lineage>
        <taxon>Eukaryota</taxon>
        <taxon>Metazoa</taxon>
        <taxon>Ecdysozoa</taxon>
        <taxon>Nematoda</taxon>
        <taxon>Chromadorea</taxon>
        <taxon>Rhabditida</taxon>
        <taxon>Tylenchina</taxon>
        <taxon>Panagrolaimomorpha</taxon>
        <taxon>Strongyloidoidea</taxon>
        <taxon>Steinernematidae</taxon>
        <taxon>Steinernema</taxon>
    </lineage>
</organism>
<evidence type="ECO:0000313" key="2">
    <source>
        <dbReference type="Proteomes" id="UP000095287"/>
    </source>
</evidence>
<dbReference type="Proteomes" id="UP000095287">
    <property type="component" value="Unplaced"/>
</dbReference>
<evidence type="ECO:0000259" key="1">
    <source>
        <dbReference type="PROSITE" id="PS50056"/>
    </source>
</evidence>
<dbReference type="PANTHER" id="PTHR23339">
    <property type="entry name" value="TYROSINE SPECIFIC PROTEIN PHOSPHATASE AND DUAL SPECIFICITY PROTEIN PHOSPHATASE"/>
    <property type="match status" value="1"/>
</dbReference>
<dbReference type="InterPro" id="IPR029021">
    <property type="entry name" value="Prot-tyrosine_phosphatase-like"/>
</dbReference>
<dbReference type="InterPro" id="IPR050561">
    <property type="entry name" value="PTP"/>
</dbReference>
<dbReference type="AlphaFoldDB" id="A0A1I8ABW4"/>
<feature type="domain" description="Tyrosine specific protein phosphatases" evidence="1">
    <location>
        <begin position="1"/>
        <end position="63"/>
    </location>
</feature>
<accession>A0A1I8ABW4</accession>
<evidence type="ECO:0000313" key="3">
    <source>
        <dbReference type="WBParaSite" id="L893_g4004.t1"/>
    </source>
</evidence>
<keyword evidence="2" id="KW-1185">Reference proteome</keyword>